<dbReference type="RefSeq" id="WP_070970003.1">
    <property type="nucleotide sequence ID" value="NZ_CP017603.1"/>
</dbReference>
<feature type="signal peptide" evidence="2">
    <location>
        <begin position="1"/>
        <end position="24"/>
    </location>
</feature>
<dbReference type="PROSITE" id="PS51257">
    <property type="entry name" value="PROKAR_LIPOPROTEIN"/>
    <property type="match status" value="1"/>
</dbReference>
<protein>
    <recommendedName>
        <fullName evidence="7">Lipoprotein</fullName>
    </recommendedName>
</protein>
<evidence type="ECO:0000313" key="4">
    <source>
        <dbReference type="EMBL" id="ARE87656.1"/>
    </source>
</evidence>
<dbReference type="KEGG" id="cfm:BJL90_15565"/>
<dbReference type="AlphaFoldDB" id="A0AAC9RKD0"/>
<feature type="compositionally biased region" description="Polar residues" evidence="1">
    <location>
        <begin position="33"/>
        <end position="54"/>
    </location>
</feature>
<feature type="chain" id="PRO_5041945506" description="Lipoprotein" evidence="2">
    <location>
        <begin position="25"/>
        <end position="178"/>
    </location>
</feature>
<reference evidence="3 5" key="1">
    <citation type="submission" date="2016-10" db="EMBL/GenBank/DDBJ databases">
        <title>Complete Genome Sequence of Acetogen Clostridium formicoaceticum ATCC 27076.</title>
        <authorList>
            <person name="Bao T."/>
            <person name="Cheng C."/>
            <person name="Zhao J."/>
            <person name="Yang S.-T."/>
            <person name="Wang J."/>
            <person name="Wang M."/>
        </authorList>
    </citation>
    <scope>NUCLEOTIDE SEQUENCE [LARGE SCALE GENOMIC DNA]</scope>
    <source>
        <strain evidence="3 5">ATCC 27076</strain>
    </source>
</reference>
<dbReference type="Proteomes" id="UP000192478">
    <property type="component" value="Chromosome"/>
</dbReference>
<keyword evidence="5" id="KW-1185">Reference proteome</keyword>
<dbReference type="Proteomes" id="UP000177894">
    <property type="component" value="Chromosome"/>
</dbReference>
<keyword evidence="2" id="KW-0732">Signal</keyword>
<reference evidence="4 6" key="2">
    <citation type="submission" date="2017-03" db="EMBL/GenBank/DDBJ databases">
        <title>Complete sequence of Clostridium formicaceticum DSM 92.</title>
        <authorList>
            <person name="Poehlein A."/>
            <person name="Karl M."/>
            <person name="Bengelsdorf F.R."/>
            <person name="Duerre P."/>
            <person name="Daniel R."/>
        </authorList>
    </citation>
    <scope>NUCLEOTIDE SEQUENCE [LARGE SCALE GENOMIC DNA]</scope>
    <source>
        <strain evidence="4 6">DSM 92</strain>
    </source>
</reference>
<evidence type="ECO:0000256" key="2">
    <source>
        <dbReference type="SAM" id="SignalP"/>
    </source>
</evidence>
<feature type="region of interest" description="Disordered" evidence="1">
    <location>
        <begin position="33"/>
        <end position="60"/>
    </location>
</feature>
<evidence type="ECO:0000313" key="6">
    <source>
        <dbReference type="Proteomes" id="UP000192478"/>
    </source>
</evidence>
<accession>A0AAC9RKD0</accession>
<dbReference type="EMBL" id="CP017603">
    <property type="protein sequence ID" value="AOY77140.1"/>
    <property type="molecule type" value="Genomic_DNA"/>
</dbReference>
<name>A0AAC9RKD0_9CLOT</name>
<dbReference type="EMBL" id="CP020559">
    <property type="protein sequence ID" value="ARE87656.1"/>
    <property type="molecule type" value="Genomic_DNA"/>
</dbReference>
<evidence type="ECO:0000313" key="3">
    <source>
        <dbReference type="EMBL" id="AOY77140.1"/>
    </source>
</evidence>
<proteinExistence type="predicted"/>
<evidence type="ECO:0008006" key="7">
    <source>
        <dbReference type="Google" id="ProtNLM"/>
    </source>
</evidence>
<organism evidence="4 6">
    <name type="scientific">Clostridium formicaceticum</name>
    <dbReference type="NCBI Taxonomy" id="1497"/>
    <lineage>
        <taxon>Bacteria</taxon>
        <taxon>Bacillati</taxon>
        <taxon>Bacillota</taxon>
        <taxon>Clostridia</taxon>
        <taxon>Eubacteriales</taxon>
        <taxon>Clostridiaceae</taxon>
        <taxon>Clostridium</taxon>
    </lineage>
</organism>
<evidence type="ECO:0000313" key="5">
    <source>
        <dbReference type="Proteomes" id="UP000177894"/>
    </source>
</evidence>
<evidence type="ECO:0000256" key="1">
    <source>
        <dbReference type="SAM" id="MobiDB-lite"/>
    </source>
</evidence>
<sequence length="178" mass="19589">MKKTFKIVIGIVVLSLLFAGCQKNEEITNAIQTTDQVQRSEDLNSQGRSPNAEQNPPDLYGKVKSIVGNEVLLELAEIPEIRTEQQNNGDQRPINEVAVGGGMGPMPGGQRPGGNREIKYTGETTTLLIPVGVPITSFGQNTSKQLDIGDIYEGTLLQIWFDKDDEERIIQVRIIQGR</sequence>
<gene>
    <name evidence="3" type="ORF">BJL90_15565</name>
    <name evidence="4" type="ORF">CLFO_20560</name>
</gene>